<dbReference type="AlphaFoldDB" id="A0A5J5ERQ5"/>
<dbReference type="SMART" id="SM00360">
    <property type="entry name" value="RRM"/>
    <property type="match status" value="1"/>
</dbReference>
<proteinExistence type="predicted"/>
<protein>
    <recommendedName>
        <fullName evidence="4">RRM domain-containing protein</fullName>
    </recommendedName>
</protein>
<dbReference type="InterPro" id="IPR035979">
    <property type="entry name" value="RBD_domain_sf"/>
</dbReference>
<feature type="compositionally biased region" description="Basic and acidic residues" evidence="3">
    <location>
        <begin position="313"/>
        <end position="322"/>
    </location>
</feature>
<dbReference type="PANTHER" id="PTHR23236">
    <property type="entry name" value="EUKARYOTIC TRANSLATION INITIATION FACTOR 4B/4H"/>
    <property type="match status" value="1"/>
</dbReference>
<feature type="region of interest" description="Disordered" evidence="3">
    <location>
        <begin position="166"/>
        <end position="488"/>
    </location>
</feature>
<dbReference type="SUPFAM" id="SSF54928">
    <property type="entry name" value="RNA-binding domain, RBD"/>
    <property type="match status" value="1"/>
</dbReference>
<dbReference type="InParanoid" id="A0A5J5ERQ5"/>
<feature type="compositionally biased region" description="Basic and acidic residues" evidence="3">
    <location>
        <begin position="192"/>
        <end position="232"/>
    </location>
</feature>
<reference evidence="5 6" key="1">
    <citation type="submission" date="2019-09" db="EMBL/GenBank/DDBJ databases">
        <title>Draft genome of the ectomycorrhizal ascomycete Sphaerosporella brunnea.</title>
        <authorList>
            <consortium name="DOE Joint Genome Institute"/>
            <person name="Benucci G.M."/>
            <person name="Marozzi G."/>
            <person name="Antonielli L."/>
            <person name="Sanchez S."/>
            <person name="Marco P."/>
            <person name="Wang X."/>
            <person name="Falini L.B."/>
            <person name="Barry K."/>
            <person name="Haridas S."/>
            <person name="Lipzen A."/>
            <person name="Labutti K."/>
            <person name="Grigoriev I.V."/>
            <person name="Murat C."/>
            <person name="Martin F."/>
            <person name="Albertini E."/>
            <person name="Donnini D."/>
            <person name="Bonito G."/>
        </authorList>
    </citation>
    <scope>NUCLEOTIDE SEQUENCE [LARGE SCALE GENOMIC DNA]</scope>
    <source>
        <strain evidence="5 6">Sb_GMNB300</strain>
    </source>
</reference>
<feature type="compositionally biased region" description="Basic and acidic residues" evidence="3">
    <location>
        <begin position="430"/>
        <end position="450"/>
    </location>
</feature>
<dbReference type="PROSITE" id="PS50102">
    <property type="entry name" value="RRM"/>
    <property type="match status" value="1"/>
</dbReference>
<feature type="compositionally biased region" description="Basic and acidic residues" evidence="3">
    <location>
        <begin position="349"/>
        <end position="360"/>
    </location>
</feature>
<evidence type="ECO:0000256" key="2">
    <source>
        <dbReference type="PROSITE-ProRule" id="PRU00176"/>
    </source>
</evidence>
<feature type="compositionally biased region" description="Basic and acidic residues" evidence="3">
    <location>
        <begin position="263"/>
        <end position="276"/>
    </location>
</feature>
<dbReference type="GO" id="GO:0003723">
    <property type="term" value="F:RNA binding"/>
    <property type="evidence" value="ECO:0007669"/>
    <property type="project" value="UniProtKB-UniRule"/>
</dbReference>
<feature type="region of interest" description="Disordered" evidence="3">
    <location>
        <begin position="26"/>
        <end position="76"/>
    </location>
</feature>
<gene>
    <name evidence="5" type="ORF">FN846DRAFT_169112</name>
</gene>
<feature type="compositionally biased region" description="Basic and acidic residues" evidence="3">
    <location>
        <begin position="283"/>
        <end position="294"/>
    </location>
</feature>
<dbReference type="PANTHER" id="PTHR23236:SF11">
    <property type="entry name" value="EUKARYOTIC TRANSLATION INITIATION FACTOR 4H"/>
    <property type="match status" value="1"/>
</dbReference>
<feature type="compositionally biased region" description="Basic and acidic residues" evidence="3">
    <location>
        <begin position="367"/>
        <end position="390"/>
    </location>
</feature>
<name>A0A5J5ERQ5_9PEZI</name>
<sequence length="488" mass="53443">MGPKKVQKMALGEFLADESYGTSWADEMEDMPTIQTRTTSGYGSSTRRDYGATTTTTTGSGNDRYSGYSRADDGDRFPARAAVPIPDHPPYTAHVGNLSFDVTEGEISDFFASCEVSNVRLVRDREQDRPKGFGYVEFSTRDGLLAALELNGKQLAGRNVRISVAEPAKDRGDDRTAGEWRRSGPLPALEPSQRRGYERHDREDGGHGRRQNSFREEGDGKVRDFGNWERKGPLSPLPATSPTGNDRPRGEFRRRSPAPNADGFERHGGFRERPPVERQPSAAEKDNEWRKGARPDAPQRSTPASPVIPQSRPRLELKKRSEQPVATEAPTTGSDKPNPFGGARPIDTTQREKEIEERRAAAAAARKAKEEKEREEKKAAREAEAKEKAASEAGTPVATKGFDVLRRGSGSVAGEEGEEQVKPEGPGPDRPPRGDRRAEKPQPKSPDNWRARGPGPKETPKNEGESDGWSTVTTGKRGGRGSGRAPVA</sequence>
<dbReference type="OrthoDB" id="48651at2759"/>
<evidence type="ECO:0000256" key="1">
    <source>
        <dbReference type="ARBA" id="ARBA00022884"/>
    </source>
</evidence>
<evidence type="ECO:0000313" key="5">
    <source>
        <dbReference type="EMBL" id="KAA8899767.1"/>
    </source>
</evidence>
<evidence type="ECO:0000259" key="4">
    <source>
        <dbReference type="PROSITE" id="PS50102"/>
    </source>
</evidence>
<dbReference type="InterPro" id="IPR033107">
    <property type="entry name" value="EIF-4B_RRM"/>
</dbReference>
<dbReference type="InterPro" id="IPR000504">
    <property type="entry name" value="RRM_dom"/>
</dbReference>
<comment type="caution">
    <text evidence="5">The sequence shown here is derived from an EMBL/GenBank/DDBJ whole genome shotgun (WGS) entry which is preliminary data.</text>
</comment>
<feature type="compositionally biased region" description="Low complexity" evidence="3">
    <location>
        <begin position="36"/>
        <end position="45"/>
    </location>
</feature>
<dbReference type="EMBL" id="VXIS01000162">
    <property type="protein sequence ID" value="KAA8899767.1"/>
    <property type="molecule type" value="Genomic_DNA"/>
</dbReference>
<dbReference type="GO" id="GO:0005730">
    <property type="term" value="C:nucleolus"/>
    <property type="evidence" value="ECO:0007669"/>
    <property type="project" value="TreeGrafter"/>
</dbReference>
<dbReference type="InterPro" id="IPR012677">
    <property type="entry name" value="Nucleotide-bd_a/b_plait_sf"/>
</dbReference>
<dbReference type="Proteomes" id="UP000326924">
    <property type="component" value="Unassembled WGS sequence"/>
</dbReference>
<evidence type="ECO:0000256" key="3">
    <source>
        <dbReference type="SAM" id="MobiDB-lite"/>
    </source>
</evidence>
<dbReference type="Gene3D" id="3.30.70.330">
    <property type="match status" value="1"/>
</dbReference>
<dbReference type="CDD" id="cd12402">
    <property type="entry name" value="RRM_eIF4B"/>
    <property type="match status" value="1"/>
</dbReference>
<accession>A0A5J5ERQ5</accession>
<keyword evidence="6" id="KW-1185">Reference proteome</keyword>
<feature type="domain" description="RRM" evidence="4">
    <location>
        <begin position="91"/>
        <end position="167"/>
    </location>
</feature>
<feature type="compositionally biased region" description="Basic and acidic residues" evidence="3">
    <location>
        <begin position="167"/>
        <end position="182"/>
    </location>
</feature>
<evidence type="ECO:0000313" key="6">
    <source>
        <dbReference type="Proteomes" id="UP000326924"/>
    </source>
</evidence>
<dbReference type="Pfam" id="PF00076">
    <property type="entry name" value="RRM_1"/>
    <property type="match status" value="1"/>
</dbReference>
<keyword evidence="1 2" id="KW-0694">RNA-binding</keyword>
<organism evidence="5 6">
    <name type="scientific">Sphaerosporella brunnea</name>
    <dbReference type="NCBI Taxonomy" id="1250544"/>
    <lineage>
        <taxon>Eukaryota</taxon>
        <taxon>Fungi</taxon>
        <taxon>Dikarya</taxon>
        <taxon>Ascomycota</taxon>
        <taxon>Pezizomycotina</taxon>
        <taxon>Pezizomycetes</taxon>
        <taxon>Pezizales</taxon>
        <taxon>Pyronemataceae</taxon>
        <taxon>Sphaerosporella</taxon>
    </lineage>
</organism>